<sequence length="82" mass="9465">MTINKELERPSLDYFLSLKYPISIYPEDEGGYTALITDLPGCITQGETLEEVVMNIEEARELWIETVYNSGKREIPLPSRKR</sequence>
<evidence type="ECO:0000313" key="2">
    <source>
        <dbReference type="EMBL" id="GBF82450.1"/>
    </source>
</evidence>
<dbReference type="PANTHER" id="PTHR34504:SF2">
    <property type="entry name" value="UPF0150 PROTEIN SSL0259"/>
    <property type="match status" value="1"/>
</dbReference>
<gene>
    <name evidence="2" type="ORF">AsFPU1_3879</name>
</gene>
<dbReference type="RefSeq" id="WP_124973101.1">
    <property type="nucleotide sequence ID" value="NZ_BDQK01000016.1"/>
</dbReference>
<protein>
    <recommendedName>
        <fullName evidence="1">HicB-like antitoxin of toxin-antitoxin system domain-containing protein</fullName>
    </recommendedName>
</protein>
<comment type="caution">
    <text evidence="2">The sequence shown here is derived from an EMBL/GenBank/DDBJ whole genome shotgun (WGS) entry which is preliminary data.</text>
</comment>
<dbReference type="InterPro" id="IPR051404">
    <property type="entry name" value="TA_system_antitoxin"/>
</dbReference>
<dbReference type="Gene3D" id="3.30.160.250">
    <property type="match status" value="1"/>
</dbReference>
<accession>A0A401IMF8</accession>
<evidence type="ECO:0000313" key="3">
    <source>
        <dbReference type="Proteomes" id="UP000287247"/>
    </source>
</evidence>
<dbReference type="InterPro" id="IPR031807">
    <property type="entry name" value="HicB-like"/>
</dbReference>
<dbReference type="SUPFAM" id="SSF143100">
    <property type="entry name" value="TTHA1013/TTHA0281-like"/>
    <property type="match status" value="1"/>
</dbReference>
<dbReference type="Pfam" id="PF15919">
    <property type="entry name" value="HicB_lk_antitox"/>
    <property type="match status" value="1"/>
</dbReference>
<keyword evidence="3" id="KW-1185">Reference proteome</keyword>
<dbReference type="InterPro" id="IPR035069">
    <property type="entry name" value="TTHA1013/TTHA0281-like"/>
</dbReference>
<feature type="domain" description="HicB-like antitoxin of toxin-antitoxin system" evidence="1">
    <location>
        <begin position="20"/>
        <end position="73"/>
    </location>
</feature>
<name>A0A401IMF8_APHSA</name>
<dbReference type="Proteomes" id="UP000287247">
    <property type="component" value="Unassembled WGS sequence"/>
</dbReference>
<dbReference type="OrthoDB" id="5419659at2"/>
<reference evidence="3" key="1">
    <citation type="submission" date="2017-05" db="EMBL/GenBank/DDBJ databases">
        <title>Physiological properties and genetic analysis related to exopolysaccharide production of fresh-water unicellular cyanobacterium Aphanothece sacrum, Suizenji Nori, that has been cultured as a food source in Japan.</title>
        <authorList>
            <person name="Kanesaki Y."/>
            <person name="Yoshikawa S."/>
            <person name="Ohki K."/>
        </authorList>
    </citation>
    <scope>NUCLEOTIDE SEQUENCE [LARGE SCALE GENOMIC DNA]</scope>
    <source>
        <strain evidence="3">FPU1</strain>
    </source>
</reference>
<dbReference type="AlphaFoldDB" id="A0A401IMF8"/>
<proteinExistence type="predicted"/>
<organism evidence="2 3">
    <name type="scientific">Aphanothece sacrum FPU1</name>
    <dbReference type="NCBI Taxonomy" id="1920663"/>
    <lineage>
        <taxon>Bacteria</taxon>
        <taxon>Bacillati</taxon>
        <taxon>Cyanobacteriota</taxon>
        <taxon>Cyanophyceae</taxon>
        <taxon>Oscillatoriophycideae</taxon>
        <taxon>Chroococcales</taxon>
        <taxon>Aphanothecaceae</taxon>
        <taxon>Aphanothece</taxon>
    </lineage>
</organism>
<dbReference type="EMBL" id="BDQK01000016">
    <property type="protein sequence ID" value="GBF82450.1"/>
    <property type="molecule type" value="Genomic_DNA"/>
</dbReference>
<dbReference type="PANTHER" id="PTHR34504">
    <property type="entry name" value="ANTITOXIN HICB"/>
    <property type="match status" value="1"/>
</dbReference>
<evidence type="ECO:0000259" key="1">
    <source>
        <dbReference type="Pfam" id="PF15919"/>
    </source>
</evidence>